<dbReference type="AlphaFoldDB" id="A0A8T2NTW9"/>
<comment type="caution">
    <text evidence="2">The sequence shown here is derived from an EMBL/GenBank/DDBJ whole genome shotgun (WGS) entry which is preliminary data.</text>
</comment>
<reference evidence="2" key="1">
    <citation type="thesis" date="2021" institute="BYU ScholarsArchive" country="Provo, UT, USA">
        <title>Applications of and Algorithms for Genome Assembly and Genomic Analyses with an Emphasis on Marine Teleosts.</title>
        <authorList>
            <person name="Pickett B.D."/>
        </authorList>
    </citation>
    <scope>NUCLEOTIDE SEQUENCE</scope>
    <source>
        <strain evidence="2">HI-2016</strain>
    </source>
</reference>
<protein>
    <submittedName>
        <fullName evidence="2">Uncharacterized protein</fullName>
    </submittedName>
</protein>
<proteinExistence type="predicted"/>
<name>A0A8T2NTW9_9TELE</name>
<evidence type="ECO:0000313" key="2">
    <source>
        <dbReference type="EMBL" id="KAG9342966.1"/>
    </source>
</evidence>
<feature type="region of interest" description="Disordered" evidence="1">
    <location>
        <begin position="27"/>
        <end position="49"/>
    </location>
</feature>
<evidence type="ECO:0000256" key="1">
    <source>
        <dbReference type="SAM" id="MobiDB-lite"/>
    </source>
</evidence>
<feature type="non-terminal residue" evidence="2">
    <location>
        <position position="1"/>
    </location>
</feature>
<gene>
    <name evidence="2" type="ORF">JZ751_015182</name>
</gene>
<organism evidence="2 3">
    <name type="scientific">Albula glossodonta</name>
    <name type="common">roundjaw bonefish</name>
    <dbReference type="NCBI Taxonomy" id="121402"/>
    <lineage>
        <taxon>Eukaryota</taxon>
        <taxon>Metazoa</taxon>
        <taxon>Chordata</taxon>
        <taxon>Craniata</taxon>
        <taxon>Vertebrata</taxon>
        <taxon>Euteleostomi</taxon>
        <taxon>Actinopterygii</taxon>
        <taxon>Neopterygii</taxon>
        <taxon>Teleostei</taxon>
        <taxon>Albuliformes</taxon>
        <taxon>Albulidae</taxon>
        <taxon>Albula</taxon>
    </lineage>
</organism>
<feature type="compositionally biased region" description="Polar residues" evidence="1">
    <location>
        <begin position="27"/>
        <end position="37"/>
    </location>
</feature>
<dbReference type="Proteomes" id="UP000824540">
    <property type="component" value="Unassembled WGS sequence"/>
</dbReference>
<evidence type="ECO:0000313" key="3">
    <source>
        <dbReference type="Proteomes" id="UP000824540"/>
    </source>
</evidence>
<sequence length="74" mass="7829">MCQGRCSSLCQLTRPQSPAPHLAALTQMGQKSESASNHKAKAKGGEQGQPCCSCSQVDWVGTCLGLSTFFTYCS</sequence>
<accession>A0A8T2NTW9</accession>
<dbReference type="EMBL" id="JAFBMS010000025">
    <property type="protein sequence ID" value="KAG9342966.1"/>
    <property type="molecule type" value="Genomic_DNA"/>
</dbReference>
<keyword evidence="3" id="KW-1185">Reference proteome</keyword>